<accession>A0AA94JH93</accession>
<evidence type="ECO:0000259" key="1">
    <source>
        <dbReference type="Pfam" id="PF13264"/>
    </source>
</evidence>
<dbReference type="Proteomes" id="UP000288002">
    <property type="component" value="Unassembled WGS sequence"/>
</dbReference>
<organism evidence="2 3">
    <name type="scientific">Pseudomonas koreensis</name>
    <dbReference type="NCBI Taxonomy" id="198620"/>
    <lineage>
        <taxon>Bacteria</taxon>
        <taxon>Pseudomonadati</taxon>
        <taxon>Pseudomonadota</taxon>
        <taxon>Gammaproteobacteria</taxon>
        <taxon>Pseudomonadales</taxon>
        <taxon>Pseudomonadaceae</taxon>
        <taxon>Pseudomonas</taxon>
    </lineage>
</organism>
<feature type="domain" description="DUF4055" evidence="1">
    <location>
        <begin position="248"/>
        <end position="383"/>
    </location>
</feature>
<protein>
    <recommendedName>
        <fullName evidence="1">DUF4055 domain-containing protein</fullName>
    </recommendedName>
</protein>
<gene>
    <name evidence="2" type="ORF">A9HBioS_3035</name>
</gene>
<evidence type="ECO:0000313" key="3">
    <source>
        <dbReference type="Proteomes" id="UP000288002"/>
    </source>
</evidence>
<dbReference type="RefSeq" id="WP_127649937.1">
    <property type="nucleotide sequence ID" value="NZ_MKWS01000009.1"/>
</dbReference>
<comment type="caution">
    <text evidence="2">The sequence shown here is derived from an EMBL/GenBank/DDBJ whole genome shotgun (WGS) entry which is preliminary data.</text>
</comment>
<reference evidence="2 3" key="1">
    <citation type="submission" date="2016-10" db="EMBL/GenBank/DDBJ databases">
        <title>Search of new enzymes for the oxidation of sulfur compounds.</title>
        <authorList>
            <person name="Novo A."/>
            <person name="Moreira I.S."/>
            <person name="Castro P.M."/>
        </authorList>
    </citation>
    <scope>NUCLEOTIDE SEQUENCE [LARGE SCALE GENOMIC DNA]</scope>
    <source>
        <strain evidence="2 3">A9</strain>
    </source>
</reference>
<dbReference type="InterPro" id="IPR025129">
    <property type="entry name" value="DUF4055"/>
</dbReference>
<dbReference type="Pfam" id="PF13264">
    <property type="entry name" value="DUF4055"/>
    <property type="match status" value="1"/>
</dbReference>
<dbReference type="EMBL" id="MKWS01000009">
    <property type="protein sequence ID" value="RVD77012.1"/>
    <property type="molecule type" value="Genomic_DNA"/>
</dbReference>
<evidence type="ECO:0000313" key="2">
    <source>
        <dbReference type="EMBL" id="RVD77012.1"/>
    </source>
</evidence>
<name>A0AA94JH93_9PSED</name>
<dbReference type="AlphaFoldDB" id="A0AA94JH93"/>
<proteinExistence type="predicted"/>
<sequence length="462" mass="51074">MSDDPSKTLPAVDAMRKDWAIIDVLMGGTRAMRDAGKKYLPQWPKEEADAYQSRLMTSTLLPALSETVQNMTGRVFSDPIDFVEDVPKQIEEMAEDFDRQGNNLQVWAQSVFSTGLSHGLCHILADYPPAQDLKTKAAEKAAGVRPYGVIIKPGQVLGWRSVMSGGQQILTQFRYMETVEVDDGAFGCQNVDQIRVLIPGAWATYRQVDDASGKKVWTIHEEGLTSLSVIPLATFYTKRTGFMTATPPLLELANMNIKHWQSQSDQDNILHIARVPMLAVSGLDEGQTITVGAGAATLLPKGCDMKWVEHTGKAIEAGRQSLLDLVEDMRLAGAKLLQKEKQTIKTASQSEEEAAQEMSPLQTMAGQLEDALDQVLQYFAMWMKLPDGGHVKVKGNFDVDFSPETTMPFLLSLNKARILSDQSLFEEVQRRGLLSDEIDWDEEKAKVASQPAKAALPTTTQQ</sequence>